<reference evidence="6" key="1">
    <citation type="submission" date="2016-10" db="EMBL/GenBank/DDBJ databases">
        <authorList>
            <person name="Varghese N."/>
            <person name="Submissions S."/>
        </authorList>
    </citation>
    <scope>NUCLEOTIDE SEQUENCE [LARGE SCALE GENOMIC DNA]</scope>
    <source>
        <strain evidence="6">DSM 173</strain>
    </source>
</reference>
<gene>
    <name evidence="5" type="ORF">SAMN05421644_13917</name>
</gene>
<dbReference type="GO" id="GO:0046872">
    <property type="term" value="F:metal ion binding"/>
    <property type="evidence" value="ECO:0007669"/>
    <property type="project" value="UniProtKB-KW"/>
</dbReference>
<dbReference type="InterPro" id="IPR000979">
    <property type="entry name" value="Phosphodiesterase_MJ0936/Vps29"/>
</dbReference>
<keyword evidence="6" id="KW-1185">Reference proteome</keyword>
<dbReference type="EMBL" id="FNOW01000039">
    <property type="protein sequence ID" value="SDY21958.1"/>
    <property type="molecule type" value="Genomic_DNA"/>
</dbReference>
<accession>A0A1H3I4B2</accession>
<dbReference type="SUPFAM" id="SSF56300">
    <property type="entry name" value="Metallo-dependent phosphatases"/>
    <property type="match status" value="1"/>
</dbReference>
<feature type="domain" description="Calcineurin-like phosphoesterase" evidence="4">
    <location>
        <begin position="13"/>
        <end position="165"/>
    </location>
</feature>
<dbReference type="AlphaFoldDB" id="A0A1H3I4B2"/>
<evidence type="ECO:0000313" key="5">
    <source>
        <dbReference type="EMBL" id="SDY21958.1"/>
    </source>
</evidence>
<dbReference type="InterPro" id="IPR029052">
    <property type="entry name" value="Metallo-depent_PP-like"/>
</dbReference>
<dbReference type="NCBIfam" id="TIGR00040">
    <property type="entry name" value="yfcE"/>
    <property type="match status" value="1"/>
</dbReference>
<evidence type="ECO:0000259" key="4">
    <source>
        <dbReference type="Pfam" id="PF12850"/>
    </source>
</evidence>
<organism evidence="5 6">
    <name type="scientific">Allochromatium warmingii</name>
    <name type="common">Chromatium warmingii</name>
    <dbReference type="NCBI Taxonomy" id="61595"/>
    <lineage>
        <taxon>Bacteria</taxon>
        <taxon>Pseudomonadati</taxon>
        <taxon>Pseudomonadota</taxon>
        <taxon>Gammaproteobacteria</taxon>
        <taxon>Chromatiales</taxon>
        <taxon>Chromatiaceae</taxon>
        <taxon>Allochromatium</taxon>
    </lineage>
</organism>
<comment type="similarity">
    <text evidence="1 2">Belongs to the metallophosphoesterase superfamily. YfcE family.</text>
</comment>
<dbReference type="EC" id="3.1.4.-" evidence="2"/>
<dbReference type="Pfam" id="PF12850">
    <property type="entry name" value="Metallophos_2"/>
    <property type="match status" value="1"/>
</dbReference>
<dbReference type="Proteomes" id="UP000198672">
    <property type="component" value="Unassembled WGS sequence"/>
</dbReference>
<evidence type="ECO:0000313" key="6">
    <source>
        <dbReference type="Proteomes" id="UP000198672"/>
    </source>
</evidence>
<protein>
    <recommendedName>
        <fullName evidence="2">Phosphoesterase</fullName>
        <ecNumber evidence="2">3.1.4.-</ecNumber>
    </recommendedName>
</protein>
<evidence type="ECO:0000256" key="1">
    <source>
        <dbReference type="ARBA" id="ARBA00008950"/>
    </source>
</evidence>
<dbReference type="InterPro" id="IPR024654">
    <property type="entry name" value="Calcineurin-like_PHP_lpxH"/>
</dbReference>
<evidence type="ECO:0000256" key="2">
    <source>
        <dbReference type="RuleBase" id="RU362039"/>
    </source>
</evidence>
<sequence>MDVNTLPSLKRVRVALLSDTHGALDARVREIVDDCDLALHAGDIGHAAILSQLQPRLGRVLAVFGNNDVARKWPEEDRRLLVHLPEWLAQPLPGGTLALIHGHQLPARQRHALLRARFPEARAIVYGHSHQLEVDLDARPWVLNPGAAGRSRTHGGPSCLVLSADADEWRVESYRFPLSVPKRGVRYTARHEHAQPLPKPRISQTAQIPAPPSRAGHR</sequence>
<dbReference type="Gene3D" id="3.60.21.10">
    <property type="match status" value="1"/>
</dbReference>
<evidence type="ECO:0000256" key="3">
    <source>
        <dbReference type="SAM" id="MobiDB-lite"/>
    </source>
</evidence>
<dbReference type="STRING" id="61595.SAMN05421644_13917"/>
<feature type="region of interest" description="Disordered" evidence="3">
    <location>
        <begin position="191"/>
        <end position="218"/>
    </location>
</feature>
<keyword evidence="2" id="KW-0479">Metal-binding</keyword>
<name>A0A1H3I4B2_ALLWA</name>
<dbReference type="GO" id="GO:0016787">
    <property type="term" value="F:hydrolase activity"/>
    <property type="evidence" value="ECO:0007669"/>
    <property type="project" value="UniProtKB-UniRule"/>
</dbReference>
<dbReference type="RefSeq" id="WP_177169058.1">
    <property type="nucleotide sequence ID" value="NZ_FNOW01000039.1"/>
</dbReference>
<comment type="cofactor">
    <cofactor evidence="2">
        <name>a divalent metal cation</name>
        <dbReference type="ChEBI" id="CHEBI:60240"/>
    </cofactor>
</comment>
<proteinExistence type="inferred from homology"/>